<feature type="domain" description="FHA" evidence="2">
    <location>
        <begin position="222"/>
        <end position="272"/>
    </location>
</feature>
<accession>A0A3S3ZZL7</accession>
<evidence type="ECO:0000313" key="3">
    <source>
        <dbReference type="EMBL" id="RWZ68488.1"/>
    </source>
</evidence>
<dbReference type="InterPro" id="IPR008984">
    <property type="entry name" value="SMAD_FHA_dom_sf"/>
</dbReference>
<gene>
    <name evidence="3" type="ORF">ELQ92_04570</name>
</gene>
<dbReference type="AlphaFoldDB" id="A0A3S3ZZL7"/>
<organism evidence="3 4">
    <name type="scientific">Labedella populi</name>
    <dbReference type="NCBI Taxonomy" id="2498850"/>
    <lineage>
        <taxon>Bacteria</taxon>
        <taxon>Bacillati</taxon>
        <taxon>Actinomycetota</taxon>
        <taxon>Actinomycetes</taxon>
        <taxon>Micrococcales</taxon>
        <taxon>Microbacteriaceae</taxon>
        <taxon>Labedella</taxon>
    </lineage>
</organism>
<dbReference type="Pfam" id="PF00498">
    <property type="entry name" value="FHA"/>
    <property type="match status" value="1"/>
</dbReference>
<comment type="caution">
    <text evidence="3">The sequence shown here is derived from an EMBL/GenBank/DDBJ whole genome shotgun (WGS) entry which is preliminary data.</text>
</comment>
<reference evidence="3 4" key="1">
    <citation type="submission" date="2018-12" db="EMBL/GenBank/DDBJ databases">
        <authorList>
            <person name="Li F."/>
        </authorList>
    </citation>
    <scope>NUCLEOTIDE SEQUENCE [LARGE SCALE GENOMIC DNA]</scope>
    <source>
        <strain evidence="3 4">8H24J-4-2</strain>
    </source>
</reference>
<evidence type="ECO:0000259" key="2">
    <source>
        <dbReference type="Pfam" id="PF00498"/>
    </source>
</evidence>
<dbReference type="OrthoDB" id="5485098at2"/>
<name>A0A3S3ZZL7_9MICO</name>
<dbReference type="EMBL" id="RZNC01000001">
    <property type="protein sequence ID" value="RWZ68488.1"/>
    <property type="molecule type" value="Genomic_DNA"/>
</dbReference>
<dbReference type="RefSeq" id="WP_128497755.1">
    <property type="nucleotide sequence ID" value="NZ_RZNC01000001.1"/>
</dbReference>
<dbReference type="Gene3D" id="2.60.200.20">
    <property type="match status" value="1"/>
</dbReference>
<keyword evidence="1" id="KW-0597">Phosphoprotein</keyword>
<sequence>MNPSIRYSAWTDSPDWVLLVTRRIVVALNSAPDHVLISRLWATASAEGATVDRVLDAVPAELGGSPLPFAVVGLPVEEGDSALTLFVHAGAGLDVLASGTRRRVVAESSPWFRTRLDAVSHVALGDPAQIHAPALPLTEGVVRAGRLDMVFADERLTQPRTGAISVAEAAHDGHTVLRSDLPRPRDLDAPDEPAVPGGPRTLMYGYRLNGSPPFALDVPHYFGRNPKLPSAGGRVVIVQSSTKSVSATHVKVEQVGDSVVVTDLKSTNGTSLIVPGSSWQRLAAGQSLVVPAGTFVDMGDGNVIEIMPGQPLEPGR</sequence>
<dbReference type="InterPro" id="IPR000253">
    <property type="entry name" value="FHA_dom"/>
</dbReference>
<proteinExistence type="predicted"/>
<dbReference type="Proteomes" id="UP000288603">
    <property type="component" value="Unassembled WGS sequence"/>
</dbReference>
<evidence type="ECO:0000313" key="4">
    <source>
        <dbReference type="Proteomes" id="UP000288603"/>
    </source>
</evidence>
<keyword evidence="4" id="KW-1185">Reference proteome</keyword>
<evidence type="ECO:0000256" key="1">
    <source>
        <dbReference type="ARBA" id="ARBA00022553"/>
    </source>
</evidence>
<dbReference type="SUPFAM" id="SSF49879">
    <property type="entry name" value="SMAD/FHA domain"/>
    <property type="match status" value="1"/>
</dbReference>
<protein>
    <recommendedName>
        <fullName evidence="2">FHA domain-containing protein</fullName>
    </recommendedName>
</protein>